<dbReference type="GO" id="GO:0042910">
    <property type="term" value="F:xenobiotic transmembrane transporter activity"/>
    <property type="evidence" value="ECO:0007669"/>
    <property type="project" value="InterPro"/>
</dbReference>
<dbReference type="AlphaFoldDB" id="A0A3Q7X915"/>
<proteinExistence type="inferred from homology"/>
<accession>A0A3Q7X915</accession>
<dbReference type="GO" id="GO:0015297">
    <property type="term" value="F:antiporter activity"/>
    <property type="evidence" value="ECO:0007669"/>
    <property type="project" value="InterPro"/>
</dbReference>
<keyword evidence="2" id="KW-0472">Membrane</keyword>
<sequence length="368" mass="40508">MVLANGLINIIHVLLSWAFVLHFGLGIKGAAIAICVSNWVNVLLLLLYIKFSSSCKKTWSCLESWTFEVMVFLSGALPNPTLQTSNLQMTTLIFVGHLNQELLLAGASLALSIINVAGFNVLMGMSSALDTFCGQAYEAKQYHMVGIYTQRAMLVITLELLLQFVSQIGLMCYYCYFTSSSPLHVKRLGLESWTFEVMVFLSGALPNPALQTSALSICINVLGSFWMIPFGVSVAESTRISNELGVGYPNAAYVAVLVTLMMALTCGVVDLDMWSCRVCFDYFDAFQTTLQGVARGCGWQKLGAYVNLGSFYLVGIPLSALLTFVFHMNSQGLFLGLVTTLVVQVVCFLFVTWRTDWEKEVNKAAIRV</sequence>
<feature type="transmembrane region" description="Helical" evidence="2">
    <location>
        <begin position="152"/>
        <end position="176"/>
    </location>
</feature>
<dbReference type="Pfam" id="PF01554">
    <property type="entry name" value="MatE"/>
    <property type="match status" value="2"/>
</dbReference>
<dbReference type="PaxDb" id="3827-XP_004499392.1"/>
<dbReference type="GO" id="GO:0016020">
    <property type="term" value="C:membrane"/>
    <property type="evidence" value="ECO:0007669"/>
    <property type="project" value="InterPro"/>
</dbReference>
<feature type="transmembrane region" description="Helical" evidence="2">
    <location>
        <begin position="333"/>
        <end position="353"/>
    </location>
</feature>
<evidence type="ECO:0000313" key="3">
    <source>
        <dbReference type="Proteomes" id="UP000087171"/>
    </source>
</evidence>
<keyword evidence="2" id="KW-1133">Transmembrane helix</keyword>
<reference evidence="4" key="2">
    <citation type="submission" date="2025-08" db="UniProtKB">
        <authorList>
            <consortium name="RefSeq"/>
        </authorList>
    </citation>
    <scope>IDENTIFICATION</scope>
    <source>
        <tissue evidence="4">Etiolated seedlings</tissue>
    </source>
</reference>
<dbReference type="InterPro" id="IPR002528">
    <property type="entry name" value="MATE_fam"/>
</dbReference>
<feature type="transmembrane region" description="Helical" evidence="2">
    <location>
        <begin position="31"/>
        <end position="49"/>
    </location>
</feature>
<evidence type="ECO:0000256" key="1">
    <source>
        <dbReference type="ARBA" id="ARBA00010199"/>
    </source>
</evidence>
<dbReference type="PANTHER" id="PTHR11206">
    <property type="entry name" value="MULTIDRUG RESISTANCE PROTEIN"/>
    <property type="match status" value="1"/>
</dbReference>
<feature type="transmembrane region" description="Helical" evidence="2">
    <location>
        <begin position="102"/>
        <end position="122"/>
    </location>
</feature>
<evidence type="ECO:0000313" key="4">
    <source>
        <dbReference type="RefSeq" id="XP_027190129.1"/>
    </source>
</evidence>
<feature type="transmembrane region" description="Helical" evidence="2">
    <location>
        <begin position="7"/>
        <end position="25"/>
    </location>
</feature>
<feature type="transmembrane region" description="Helical" evidence="2">
    <location>
        <begin position="244"/>
        <end position="264"/>
    </location>
</feature>
<organism evidence="3 4">
    <name type="scientific">Cicer arietinum</name>
    <name type="common">Chickpea</name>
    <name type="synonym">Garbanzo</name>
    <dbReference type="NCBI Taxonomy" id="3827"/>
    <lineage>
        <taxon>Eukaryota</taxon>
        <taxon>Viridiplantae</taxon>
        <taxon>Streptophyta</taxon>
        <taxon>Embryophyta</taxon>
        <taxon>Tracheophyta</taxon>
        <taxon>Spermatophyta</taxon>
        <taxon>Magnoliopsida</taxon>
        <taxon>eudicotyledons</taxon>
        <taxon>Gunneridae</taxon>
        <taxon>Pentapetalae</taxon>
        <taxon>rosids</taxon>
        <taxon>fabids</taxon>
        <taxon>Fabales</taxon>
        <taxon>Fabaceae</taxon>
        <taxon>Papilionoideae</taxon>
        <taxon>50 kb inversion clade</taxon>
        <taxon>NPAAA clade</taxon>
        <taxon>Hologalegina</taxon>
        <taxon>IRL clade</taxon>
        <taxon>Cicereae</taxon>
        <taxon>Cicer</taxon>
    </lineage>
</organism>
<dbReference type="OrthoDB" id="2126698at2759"/>
<dbReference type="KEGG" id="cam:101505782"/>
<dbReference type="Proteomes" id="UP000087171">
    <property type="component" value="Chromosome Ca5"/>
</dbReference>
<feature type="transmembrane region" description="Helical" evidence="2">
    <location>
        <begin position="304"/>
        <end position="326"/>
    </location>
</feature>
<gene>
    <name evidence="4" type="primary">LOC101505782</name>
</gene>
<evidence type="ECO:0000256" key="2">
    <source>
        <dbReference type="SAM" id="Phobius"/>
    </source>
</evidence>
<keyword evidence="3" id="KW-1185">Reference proteome</keyword>
<reference evidence="3" key="1">
    <citation type="journal article" date="2013" name="Nat. Biotechnol.">
        <title>Draft genome sequence of chickpea (Cicer arietinum) provides a resource for trait improvement.</title>
        <authorList>
            <person name="Varshney R.K."/>
            <person name="Song C."/>
            <person name="Saxena R.K."/>
            <person name="Azam S."/>
            <person name="Yu S."/>
            <person name="Sharpe A.G."/>
            <person name="Cannon S."/>
            <person name="Baek J."/>
            <person name="Rosen B.D."/>
            <person name="Tar'an B."/>
            <person name="Millan T."/>
            <person name="Zhang X."/>
            <person name="Ramsay L.D."/>
            <person name="Iwata A."/>
            <person name="Wang Y."/>
            <person name="Nelson W."/>
            <person name="Farmer A.D."/>
            <person name="Gaur P.M."/>
            <person name="Soderlund C."/>
            <person name="Penmetsa R.V."/>
            <person name="Xu C."/>
            <person name="Bharti A.K."/>
            <person name="He W."/>
            <person name="Winter P."/>
            <person name="Zhao S."/>
            <person name="Hane J.K."/>
            <person name="Carrasquilla-Garcia N."/>
            <person name="Condie J.A."/>
            <person name="Upadhyaya H.D."/>
            <person name="Luo M.C."/>
            <person name="Thudi M."/>
            <person name="Gowda C.L."/>
            <person name="Singh N.P."/>
            <person name="Lichtenzveig J."/>
            <person name="Gali K.K."/>
            <person name="Rubio J."/>
            <person name="Nadarajan N."/>
            <person name="Dolezel J."/>
            <person name="Bansal K.C."/>
            <person name="Xu X."/>
            <person name="Edwards D."/>
            <person name="Zhang G."/>
            <person name="Kahl G."/>
            <person name="Gil J."/>
            <person name="Singh K.B."/>
            <person name="Datta S.K."/>
            <person name="Jackson S.A."/>
            <person name="Wang J."/>
            <person name="Cook D.R."/>
        </authorList>
    </citation>
    <scope>NUCLEOTIDE SEQUENCE [LARGE SCALE GENOMIC DNA]</scope>
    <source>
        <strain evidence="3">cv. CDC Frontier</strain>
    </source>
</reference>
<feature type="transmembrane region" description="Helical" evidence="2">
    <location>
        <begin position="212"/>
        <end position="232"/>
    </location>
</feature>
<dbReference type="RefSeq" id="XP_027190129.1">
    <property type="nucleotide sequence ID" value="XM_027334328.1"/>
</dbReference>
<keyword evidence="2" id="KW-0812">Transmembrane</keyword>
<name>A0A3Q7X915_CICAR</name>
<comment type="similarity">
    <text evidence="1">Belongs to the multi antimicrobial extrusion (MATE) (TC 2.A.66.1) family.</text>
</comment>
<protein>
    <submittedName>
        <fullName evidence="4">Protein DETOXIFICATION 16-like</fullName>
    </submittedName>
</protein>